<accession>A0A7Z7BG21</accession>
<organism evidence="1 2">
    <name type="scientific">Paraburkholderia steynii</name>
    <dbReference type="NCBI Taxonomy" id="1245441"/>
    <lineage>
        <taxon>Bacteria</taxon>
        <taxon>Pseudomonadati</taxon>
        <taxon>Pseudomonadota</taxon>
        <taxon>Betaproteobacteria</taxon>
        <taxon>Burkholderiales</taxon>
        <taxon>Burkholderiaceae</taxon>
        <taxon>Paraburkholderia</taxon>
    </lineage>
</organism>
<protein>
    <submittedName>
        <fullName evidence="1">Uncharacterized protein</fullName>
    </submittedName>
</protein>
<dbReference type="EMBL" id="FNDI01000035">
    <property type="protein sequence ID" value="SDJ15319.1"/>
    <property type="molecule type" value="Genomic_DNA"/>
</dbReference>
<sequence>MKTIVVALPDAKTARDRGYQKRIVFFGAPRTPGGFIYNIRISAI</sequence>
<evidence type="ECO:0000313" key="2">
    <source>
        <dbReference type="Proteomes" id="UP000198900"/>
    </source>
</evidence>
<keyword evidence="2" id="KW-1185">Reference proteome</keyword>
<dbReference type="AlphaFoldDB" id="A0A7Z7BG21"/>
<evidence type="ECO:0000313" key="1">
    <source>
        <dbReference type="EMBL" id="SDJ15319.1"/>
    </source>
</evidence>
<proteinExistence type="predicted"/>
<gene>
    <name evidence="1" type="ORF">SAMN04487926_13535</name>
</gene>
<reference evidence="1" key="1">
    <citation type="submission" date="2016-10" db="EMBL/GenBank/DDBJ databases">
        <authorList>
            <person name="Varghese N."/>
            <person name="Submissions S."/>
        </authorList>
    </citation>
    <scope>NUCLEOTIDE SEQUENCE [LARGE SCALE GENOMIC DNA]</scope>
    <source>
        <strain evidence="1">YR281</strain>
    </source>
</reference>
<dbReference type="Proteomes" id="UP000198900">
    <property type="component" value="Unassembled WGS sequence"/>
</dbReference>
<comment type="caution">
    <text evidence="1">The sequence shown here is derived from an EMBL/GenBank/DDBJ whole genome shotgun (WGS) entry which is preliminary data.</text>
</comment>
<dbReference type="RefSeq" id="WP_279634511.1">
    <property type="nucleotide sequence ID" value="NZ_FNDI01000035.1"/>
</dbReference>
<name>A0A7Z7BG21_9BURK</name>